<gene>
    <name evidence="2" type="ORF">AMTR_s00015p00257670</name>
</gene>
<keyword evidence="3" id="KW-1185">Reference proteome</keyword>
<sequence length="104" mass="11759">MNILLLEMKSSKVTDISSDPSTFRNKITKDQKNSPNLVQSPKLPNQLPKLELHPIALRSTSMMGNRPHASVDYRYTRSNALQYLPSNATQVCTLTTETDTHFQL</sequence>
<protein>
    <submittedName>
        <fullName evidence="2">Uncharacterized protein</fullName>
    </submittedName>
</protein>
<dbReference type="AlphaFoldDB" id="W1PG12"/>
<evidence type="ECO:0000313" key="2">
    <source>
        <dbReference type="EMBL" id="ERN08937.1"/>
    </source>
</evidence>
<organism evidence="2 3">
    <name type="scientific">Amborella trichopoda</name>
    <dbReference type="NCBI Taxonomy" id="13333"/>
    <lineage>
        <taxon>Eukaryota</taxon>
        <taxon>Viridiplantae</taxon>
        <taxon>Streptophyta</taxon>
        <taxon>Embryophyta</taxon>
        <taxon>Tracheophyta</taxon>
        <taxon>Spermatophyta</taxon>
        <taxon>Magnoliopsida</taxon>
        <taxon>Amborellales</taxon>
        <taxon>Amborellaceae</taxon>
        <taxon>Amborella</taxon>
    </lineage>
</organism>
<feature type="region of interest" description="Disordered" evidence="1">
    <location>
        <begin position="17"/>
        <end position="45"/>
    </location>
</feature>
<reference evidence="3" key="1">
    <citation type="journal article" date="2013" name="Science">
        <title>The Amborella genome and the evolution of flowering plants.</title>
        <authorList>
            <consortium name="Amborella Genome Project"/>
        </authorList>
    </citation>
    <scope>NUCLEOTIDE SEQUENCE [LARGE SCALE GENOMIC DNA]</scope>
</reference>
<evidence type="ECO:0000313" key="3">
    <source>
        <dbReference type="Proteomes" id="UP000017836"/>
    </source>
</evidence>
<evidence type="ECO:0000256" key="1">
    <source>
        <dbReference type="SAM" id="MobiDB-lite"/>
    </source>
</evidence>
<dbReference type="Proteomes" id="UP000017836">
    <property type="component" value="Unassembled WGS sequence"/>
</dbReference>
<dbReference type="HOGENOM" id="CLU_2253697_0_0_1"/>
<accession>W1PG12</accession>
<feature type="compositionally biased region" description="Polar residues" evidence="1">
    <location>
        <begin position="33"/>
        <end position="43"/>
    </location>
</feature>
<dbReference type="Gramene" id="ERN08937">
    <property type="protein sequence ID" value="ERN08937"/>
    <property type="gene ID" value="AMTR_s00015p00257670"/>
</dbReference>
<name>W1PG12_AMBTC</name>
<dbReference type="EMBL" id="KI393208">
    <property type="protein sequence ID" value="ERN08937.1"/>
    <property type="molecule type" value="Genomic_DNA"/>
</dbReference>
<proteinExistence type="predicted"/>